<evidence type="ECO:0000259" key="2">
    <source>
        <dbReference type="PROSITE" id="PS50838"/>
    </source>
</evidence>
<dbReference type="Proteomes" id="UP000233200">
    <property type="component" value="Unplaced"/>
</dbReference>
<dbReference type="SMART" id="SM01373">
    <property type="entry name" value="MAGE"/>
    <property type="match status" value="1"/>
</dbReference>
<evidence type="ECO:0000313" key="3">
    <source>
        <dbReference type="Ensembl" id="ENSRROP00000011191.1"/>
    </source>
</evidence>
<organism evidence="3 4">
    <name type="scientific">Rhinopithecus roxellana</name>
    <name type="common">Golden snub-nosed monkey</name>
    <name type="synonym">Pygathrix roxellana</name>
    <dbReference type="NCBI Taxonomy" id="61622"/>
    <lineage>
        <taxon>Eukaryota</taxon>
        <taxon>Metazoa</taxon>
        <taxon>Chordata</taxon>
        <taxon>Craniata</taxon>
        <taxon>Vertebrata</taxon>
        <taxon>Euteleostomi</taxon>
        <taxon>Mammalia</taxon>
        <taxon>Eutheria</taxon>
        <taxon>Euarchontoglires</taxon>
        <taxon>Primates</taxon>
        <taxon>Haplorrhini</taxon>
        <taxon>Catarrhini</taxon>
        <taxon>Cercopithecidae</taxon>
        <taxon>Colobinae</taxon>
        <taxon>Rhinopithecus</taxon>
    </lineage>
</organism>
<dbReference type="GO" id="GO:0005634">
    <property type="term" value="C:nucleus"/>
    <property type="evidence" value="ECO:0007669"/>
    <property type="project" value="TreeGrafter"/>
</dbReference>
<dbReference type="Ensembl" id="ENSRROT00000035292.1">
    <property type="protein sequence ID" value="ENSRROP00000011191.1"/>
    <property type="gene ID" value="ENSRROG00000029958.1"/>
</dbReference>
<reference evidence="3" key="2">
    <citation type="submission" date="2025-09" db="UniProtKB">
        <authorList>
            <consortium name="Ensembl"/>
        </authorList>
    </citation>
    <scope>IDENTIFICATION</scope>
</reference>
<sequence length="215" mass="23873">PCLSFEEDFQNPSVIEDLVDAQDSIDEEEEDASSTSPSSFHFLFPSSSSSSSSSPSTLILGAPEDEDMPAAGMPPLPQSPPEIPPQGPPKISPQGPPQSPPQSPLNSCSSPLLWTRLDEESSSEEEEDTATWQALTESESLPSVECNRGVCWEGAEHFIYGNPRKLLTIDWVQRKYLEYWEVPNNAPPRYEFLWGPRAHSEKSPRVFSQAIQYHP</sequence>
<dbReference type="PROSITE" id="PS50838">
    <property type="entry name" value="MAGE"/>
    <property type="match status" value="1"/>
</dbReference>
<dbReference type="STRING" id="61622.ENSRROP00000011191"/>
<feature type="compositionally biased region" description="Low complexity" evidence="1">
    <location>
        <begin position="33"/>
        <end position="56"/>
    </location>
</feature>
<dbReference type="GeneTree" id="ENSGT00940000154972"/>
<dbReference type="InterPro" id="IPR002190">
    <property type="entry name" value="MHD_dom"/>
</dbReference>
<protein>
    <recommendedName>
        <fullName evidence="2">MAGE domain-containing protein</fullName>
    </recommendedName>
</protein>
<dbReference type="PANTHER" id="PTHR11736:SF86">
    <property type="entry name" value="MELANOMA-ASSOCIATED ANTIGEN C3"/>
    <property type="match status" value="1"/>
</dbReference>
<dbReference type="PANTHER" id="PTHR11736">
    <property type="entry name" value="MELANOMA-ASSOCIATED ANTIGEN MAGE ANTIGEN"/>
    <property type="match status" value="1"/>
</dbReference>
<name>A0A2K6P3S9_RHIRO</name>
<feature type="compositionally biased region" description="Pro residues" evidence="1">
    <location>
        <begin position="72"/>
        <end position="103"/>
    </location>
</feature>
<dbReference type="InterPro" id="IPR037445">
    <property type="entry name" value="MAGE"/>
</dbReference>
<feature type="compositionally biased region" description="Acidic residues" evidence="1">
    <location>
        <begin position="17"/>
        <end position="32"/>
    </location>
</feature>
<keyword evidence="4" id="KW-1185">Reference proteome</keyword>
<dbReference type="Gene3D" id="1.10.10.1210">
    <property type="entry name" value="MAGE homology domain, winged helix WH2 motif"/>
    <property type="match status" value="1"/>
</dbReference>
<feature type="domain" description="MAGE" evidence="2">
    <location>
        <begin position="154"/>
        <end position="203"/>
    </location>
</feature>
<accession>A0A2K6P3S9</accession>
<dbReference type="InterPro" id="IPR041899">
    <property type="entry name" value="MAGE_WH2"/>
</dbReference>
<evidence type="ECO:0000313" key="4">
    <source>
        <dbReference type="Proteomes" id="UP000233200"/>
    </source>
</evidence>
<dbReference type="AlphaFoldDB" id="A0A2K6P3S9"/>
<dbReference type="SMART" id="SM01392">
    <property type="entry name" value="MAGE_N"/>
    <property type="match status" value="1"/>
</dbReference>
<dbReference type="GO" id="GO:0000122">
    <property type="term" value="P:negative regulation of transcription by RNA polymerase II"/>
    <property type="evidence" value="ECO:0007669"/>
    <property type="project" value="TreeGrafter"/>
</dbReference>
<dbReference type="InterPro" id="IPR021072">
    <property type="entry name" value="MAGE_N"/>
</dbReference>
<reference evidence="3" key="1">
    <citation type="submission" date="2025-08" db="UniProtKB">
        <authorList>
            <consortium name="Ensembl"/>
        </authorList>
    </citation>
    <scope>IDENTIFICATION</scope>
</reference>
<feature type="region of interest" description="Disordered" evidence="1">
    <location>
        <begin position="1"/>
        <end position="110"/>
    </location>
</feature>
<proteinExistence type="predicted"/>
<evidence type="ECO:0000256" key="1">
    <source>
        <dbReference type="SAM" id="MobiDB-lite"/>
    </source>
</evidence>